<protein>
    <submittedName>
        <fullName evidence="1">Uncharacterized protein</fullName>
    </submittedName>
</protein>
<dbReference type="AlphaFoldDB" id="A0A1R3GTB4"/>
<evidence type="ECO:0000313" key="2">
    <source>
        <dbReference type="Proteomes" id="UP000187203"/>
    </source>
</evidence>
<accession>A0A1R3GTB4</accession>
<dbReference type="Proteomes" id="UP000187203">
    <property type="component" value="Unassembled WGS sequence"/>
</dbReference>
<organism evidence="1 2">
    <name type="scientific">Corchorus olitorius</name>
    <dbReference type="NCBI Taxonomy" id="93759"/>
    <lineage>
        <taxon>Eukaryota</taxon>
        <taxon>Viridiplantae</taxon>
        <taxon>Streptophyta</taxon>
        <taxon>Embryophyta</taxon>
        <taxon>Tracheophyta</taxon>
        <taxon>Spermatophyta</taxon>
        <taxon>Magnoliopsida</taxon>
        <taxon>eudicotyledons</taxon>
        <taxon>Gunneridae</taxon>
        <taxon>Pentapetalae</taxon>
        <taxon>rosids</taxon>
        <taxon>malvids</taxon>
        <taxon>Malvales</taxon>
        <taxon>Malvaceae</taxon>
        <taxon>Grewioideae</taxon>
        <taxon>Apeibeae</taxon>
        <taxon>Corchorus</taxon>
    </lineage>
</organism>
<dbReference type="EMBL" id="AWUE01021689">
    <property type="protein sequence ID" value="OMO61333.1"/>
    <property type="molecule type" value="Genomic_DNA"/>
</dbReference>
<gene>
    <name evidence="1" type="ORF">COLO4_33456</name>
</gene>
<comment type="caution">
    <text evidence="1">The sequence shown here is derived from an EMBL/GenBank/DDBJ whole genome shotgun (WGS) entry which is preliminary data.</text>
</comment>
<evidence type="ECO:0000313" key="1">
    <source>
        <dbReference type="EMBL" id="OMO61333.1"/>
    </source>
</evidence>
<proteinExistence type="predicted"/>
<keyword evidence="2" id="KW-1185">Reference proteome</keyword>
<reference evidence="2" key="1">
    <citation type="submission" date="2013-09" db="EMBL/GenBank/DDBJ databases">
        <title>Corchorus olitorius genome sequencing.</title>
        <authorList>
            <person name="Alam M."/>
            <person name="Haque M.S."/>
            <person name="Islam M.S."/>
            <person name="Emdad E.M."/>
            <person name="Islam M.M."/>
            <person name="Ahmed B."/>
            <person name="Halim A."/>
            <person name="Hossen Q.M.M."/>
            <person name="Hossain M.Z."/>
            <person name="Ahmed R."/>
            <person name="Khan M.M."/>
            <person name="Islam R."/>
            <person name="Rashid M.M."/>
            <person name="Khan S.A."/>
            <person name="Rahman M.S."/>
            <person name="Alam M."/>
            <person name="Yahiya A.S."/>
            <person name="Khan M.S."/>
            <person name="Azam M.S."/>
            <person name="Haque T."/>
            <person name="Lashkar M.Z.H."/>
            <person name="Akhand A.I."/>
            <person name="Morshed G."/>
            <person name="Roy S."/>
            <person name="Uddin K.S."/>
            <person name="Rabeya T."/>
            <person name="Hossain A.S."/>
            <person name="Chowdhury A."/>
            <person name="Snigdha A.R."/>
            <person name="Mortoza M.S."/>
            <person name="Matin S.A."/>
            <person name="Hoque S.M.E."/>
            <person name="Islam M.K."/>
            <person name="Roy D.K."/>
            <person name="Haider R."/>
            <person name="Moosa M.M."/>
            <person name="Elias S.M."/>
            <person name="Hasan A.M."/>
            <person name="Jahan S."/>
            <person name="Shafiuddin M."/>
            <person name="Mahmood N."/>
            <person name="Shommy N.S."/>
        </authorList>
    </citation>
    <scope>NUCLEOTIDE SEQUENCE [LARGE SCALE GENOMIC DNA]</scope>
    <source>
        <strain evidence="2">cv. O-4</strain>
    </source>
</reference>
<name>A0A1R3GTB4_9ROSI</name>
<sequence>MSFKVATSLPPFSFSISTQGFDPPKAATVSPSSGLHGHSKRFLVSTWGAGNKAS</sequence>